<dbReference type="Pfam" id="PF03732">
    <property type="entry name" value="Retrotrans_gag"/>
    <property type="match status" value="1"/>
</dbReference>
<dbReference type="EMBL" id="CAJOBR010000620">
    <property type="protein sequence ID" value="CAF4529512.1"/>
    <property type="molecule type" value="Genomic_DNA"/>
</dbReference>
<sequence length="337" mass="37363">PGIISACISTTSNSDYDLSSICCQPTGIHSSYSRRQHPATSIGFSYHIPSTSAFVSLFLTLSTAMSSAQRSYFGQSTLPAESLISSSASNHQLLHPSLTTFDTDILMSQFAPITNSSIVQHSSQLHPNSTFQTAIENLQQQMSVLSTQFAHLTSPFQPIFKPLSPTLPNATPTVIVQPNILPTSTVINNSANIQSTIPSTLPIHVPPINTIQTSLFNNPNDINSISLQPPMISLPNTILHPSFTMNLNNNLPTFKGLTHERPIQFINNFEIRASALVVLFDGALTWFGQLQKSPDRVNTWNDFKFRFYERYHTPAKVQSLHTELRLFFQDDDENTLD</sequence>
<feature type="domain" description="Retrotransposon gag" evidence="1">
    <location>
        <begin position="277"/>
        <end position="331"/>
    </location>
</feature>
<dbReference type="Proteomes" id="UP000663848">
    <property type="component" value="Unassembled WGS sequence"/>
</dbReference>
<evidence type="ECO:0000259" key="1">
    <source>
        <dbReference type="Pfam" id="PF03732"/>
    </source>
</evidence>
<dbReference type="AlphaFoldDB" id="A0A820X963"/>
<name>A0A820X963_9BILA</name>
<proteinExistence type="predicted"/>
<reference evidence="2" key="1">
    <citation type="submission" date="2021-02" db="EMBL/GenBank/DDBJ databases">
        <authorList>
            <person name="Nowell W R."/>
        </authorList>
    </citation>
    <scope>NUCLEOTIDE SEQUENCE</scope>
</reference>
<feature type="non-terminal residue" evidence="2">
    <location>
        <position position="1"/>
    </location>
</feature>
<organism evidence="2 3">
    <name type="scientific">Rotaria socialis</name>
    <dbReference type="NCBI Taxonomy" id="392032"/>
    <lineage>
        <taxon>Eukaryota</taxon>
        <taxon>Metazoa</taxon>
        <taxon>Spiralia</taxon>
        <taxon>Gnathifera</taxon>
        <taxon>Rotifera</taxon>
        <taxon>Eurotatoria</taxon>
        <taxon>Bdelloidea</taxon>
        <taxon>Philodinida</taxon>
        <taxon>Philodinidae</taxon>
        <taxon>Rotaria</taxon>
    </lineage>
</organism>
<comment type="caution">
    <text evidence="2">The sequence shown here is derived from an EMBL/GenBank/DDBJ whole genome shotgun (WGS) entry which is preliminary data.</text>
</comment>
<evidence type="ECO:0000313" key="3">
    <source>
        <dbReference type="Proteomes" id="UP000663848"/>
    </source>
</evidence>
<protein>
    <recommendedName>
        <fullName evidence="1">Retrotransposon gag domain-containing protein</fullName>
    </recommendedName>
</protein>
<dbReference type="InterPro" id="IPR005162">
    <property type="entry name" value="Retrotrans_gag_dom"/>
</dbReference>
<gene>
    <name evidence="2" type="ORF">QYT958_LOCUS6788</name>
</gene>
<evidence type="ECO:0000313" key="2">
    <source>
        <dbReference type="EMBL" id="CAF4529512.1"/>
    </source>
</evidence>
<accession>A0A820X963</accession>